<keyword evidence="3" id="KW-0540">Nuclease</keyword>
<dbReference type="GO" id="GO:0000723">
    <property type="term" value="P:telomere maintenance"/>
    <property type="evidence" value="ECO:0007669"/>
    <property type="project" value="TreeGrafter"/>
</dbReference>
<keyword evidence="9" id="KW-0234">DNA repair</keyword>
<dbReference type="InterPro" id="IPR011084">
    <property type="entry name" value="DRMBL"/>
</dbReference>
<organism evidence="15 16">
    <name type="scientific">Rhodocollybia butyracea</name>
    <dbReference type="NCBI Taxonomy" id="206335"/>
    <lineage>
        <taxon>Eukaryota</taxon>
        <taxon>Fungi</taxon>
        <taxon>Dikarya</taxon>
        <taxon>Basidiomycota</taxon>
        <taxon>Agaricomycotina</taxon>
        <taxon>Agaricomycetes</taxon>
        <taxon>Agaricomycetidae</taxon>
        <taxon>Agaricales</taxon>
        <taxon>Marasmiineae</taxon>
        <taxon>Omphalotaceae</taxon>
        <taxon>Rhodocollybia</taxon>
    </lineage>
</organism>
<evidence type="ECO:0000256" key="9">
    <source>
        <dbReference type="ARBA" id="ARBA00023204"/>
    </source>
</evidence>
<dbReference type="Pfam" id="PF07522">
    <property type="entry name" value="DRMBL"/>
    <property type="match status" value="1"/>
</dbReference>
<evidence type="ECO:0000256" key="4">
    <source>
        <dbReference type="ARBA" id="ARBA00022759"/>
    </source>
</evidence>
<evidence type="ECO:0000256" key="3">
    <source>
        <dbReference type="ARBA" id="ARBA00022722"/>
    </source>
</evidence>
<dbReference type="SUPFAM" id="SSF56281">
    <property type="entry name" value="Metallo-hydrolase/oxidoreductase"/>
    <property type="match status" value="1"/>
</dbReference>
<evidence type="ECO:0000256" key="6">
    <source>
        <dbReference type="ARBA" id="ARBA00022801"/>
    </source>
</evidence>
<feature type="compositionally biased region" description="Basic and acidic residues" evidence="13">
    <location>
        <begin position="549"/>
        <end position="559"/>
    </location>
</feature>
<evidence type="ECO:0000256" key="2">
    <source>
        <dbReference type="ARBA" id="ARBA00010304"/>
    </source>
</evidence>
<evidence type="ECO:0000256" key="1">
    <source>
        <dbReference type="ARBA" id="ARBA00004123"/>
    </source>
</evidence>
<evidence type="ECO:0000313" key="16">
    <source>
        <dbReference type="Proteomes" id="UP000772434"/>
    </source>
</evidence>
<gene>
    <name evidence="15" type="ORF">BDP27DRAFT_1365095</name>
</gene>
<comment type="similarity">
    <text evidence="2">Belongs to the DNA repair metallo-beta-lactamase (DRMBL) family.</text>
</comment>
<dbReference type="EMBL" id="JADNRY010000077">
    <property type="protein sequence ID" value="KAF9067112.1"/>
    <property type="molecule type" value="Genomic_DNA"/>
</dbReference>
<feature type="compositionally biased region" description="Polar residues" evidence="13">
    <location>
        <begin position="754"/>
        <end position="768"/>
    </location>
</feature>
<evidence type="ECO:0000256" key="13">
    <source>
        <dbReference type="SAM" id="MobiDB-lite"/>
    </source>
</evidence>
<dbReference type="GO" id="GO:0006303">
    <property type="term" value="P:double-strand break repair via nonhomologous end joining"/>
    <property type="evidence" value="ECO:0007669"/>
    <property type="project" value="TreeGrafter"/>
</dbReference>
<evidence type="ECO:0000259" key="14">
    <source>
        <dbReference type="Pfam" id="PF07522"/>
    </source>
</evidence>
<keyword evidence="16" id="KW-1185">Reference proteome</keyword>
<evidence type="ECO:0000256" key="10">
    <source>
        <dbReference type="ARBA" id="ARBA00023242"/>
    </source>
</evidence>
<dbReference type="Gene3D" id="3.60.15.10">
    <property type="entry name" value="Ribonuclease Z/Hydroxyacylglutathione hydrolase-like"/>
    <property type="match status" value="1"/>
</dbReference>
<feature type="compositionally biased region" description="Basic and acidic residues" evidence="13">
    <location>
        <begin position="580"/>
        <end position="597"/>
    </location>
</feature>
<dbReference type="GO" id="GO:0035312">
    <property type="term" value="F:5'-3' DNA exonuclease activity"/>
    <property type="evidence" value="ECO:0007669"/>
    <property type="project" value="TreeGrafter"/>
</dbReference>
<dbReference type="GO" id="GO:0003684">
    <property type="term" value="F:damaged DNA binding"/>
    <property type="evidence" value="ECO:0007669"/>
    <property type="project" value="TreeGrafter"/>
</dbReference>
<dbReference type="GO" id="GO:0005634">
    <property type="term" value="C:nucleus"/>
    <property type="evidence" value="ECO:0007669"/>
    <property type="project" value="UniProtKB-SubCell"/>
</dbReference>
<evidence type="ECO:0000256" key="7">
    <source>
        <dbReference type="ARBA" id="ARBA00022839"/>
    </source>
</evidence>
<feature type="domain" description="DNA repair metallo-beta-lactamase" evidence="14">
    <location>
        <begin position="336"/>
        <end position="427"/>
    </location>
</feature>
<keyword evidence="10" id="KW-0539">Nucleus</keyword>
<reference evidence="15" key="1">
    <citation type="submission" date="2020-11" db="EMBL/GenBank/DDBJ databases">
        <authorList>
            <consortium name="DOE Joint Genome Institute"/>
            <person name="Ahrendt S."/>
            <person name="Riley R."/>
            <person name="Andreopoulos W."/>
            <person name="Labutti K."/>
            <person name="Pangilinan J."/>
            <person name="Ruiz-Duenas F.J."/>
            <person name="Barrasa J.M."/>
            <person name="Sanchez-Garcia M."/>
            <person name="Camarero S."/>
            <person name="Miyauchi S."/>
            <person name="Serrano A."/>
            <person name="Linde D."/>
            <person name="Babiker R."/>
            <person name="Drula E."/>
            <person name="Ayuso-Fernandez I."/>
            <person name="Pacheco R."/>
            <person name="Padilla G."/>
            <person name="Ferreira P."/>
            <person name="Barriuso J."/>
            <person name="Kellner H."/>
            <person name="Castanera R."/>
            <person name="Alfaro M."/>
            <person name="Ramirez L."/>
            <person name="Pisabarro A.G."/>
            <person name="Kuo A."/>
            <person name="Tritt A."/>
            <person name="Lipzen A."/>
            <person name="He G."/>
            <person name="Yan M."/>
            <person name="Ng V."/>
            <person name="Cullen D."/>
            <person name="Martin F."/>
            <person name="Rosso M.-N."/>
            <person name="Henrissat B."/>
            <person name="Hibbett D."/>
            <person name="Martinez A.T."/>
            <person name="Grigoriev I.V."/>
        </authorList>
    </citation>
    <scope>NUCLEOTIDE SEQUENCE</scope>
    <source>
        <strain evidence="15">AH 40177</strain>
    </source>
</reference>
<evidence type="ECO:0000256" key="5">
    <source>
        <dbReference type="ARBA" id="ARBA00022763"/>
    </source>
</evidence>
<keyword evidence="5" id="KW-0227">DNA damage</keyword>
<feature type="region of interest" description="Disordered" evidence="13">
    <location>
        <begin position="730"/>
        <end position="883"/>
    </location>
</feature>
<proteinExistence type="inferred from homology"/>
<keyword evidence="7" id="KW-0269">Exonuclease</keyword>
<feature type="region of interest" description="Disordered" evidence="13">
    <location>
        <begin position="549"/>
        <end position="605"/>
    </location>
</feature>
<dbReference type="GO" id="GO:0006310">
    <property type="term" value="P:DNA recombination"/>
    <property type="evidence" value="ECO:0007669"/>
    <property type="project" value="UniProtKB-KW"/>
</dbReference>
<dbReference type="OrthoDB" id="5561659at2759"/>
<comment type="subcellular location">
    <subcellularLocation>
        <location evidence="1">Nucleus</location>
    </subcellularLocation>
</comment>
<evidence type="ECO:0000313" key="15">
    <source>
        <dbReference type="EMBL" id="KAF9067112.1"/>
    </source>
</evidence>
<protein>
    <recommendedName>
        <fullName evidence="11">Protein artemis</fullName>
    </recommendedName>
    <alternativeName>
        <fullName evidence="12">DNA cross-link repair 1C protein</fullName>
    </alternativeName>
</protein>
<feature type="compositionally biased region" description="Polar residues" evidence="13">
    <location>
        <begin position="860"/>
        <end position="870"/>
    </location>
</feature>
<comment type="caution">
    <text evidence="15">The sequence shown here is derived from an EMBL/GenBank/DDBJ whole genome shotgun (WGS) entry which is preliminary data.</text>
</comment>
<dbReference type="Proteomes" id="UP000772434">
    <property type="component" value="Unassembled WGS sequence"/>
</dbReference>
<keyword evidence="6" id="KW-0378">Hydrolase</keyword>
<dbReference type="PANTHER" id="PTHR23240:SF8">
    <property type="entry name" value="PROTEIN ARTEMIS"/>
    <property type="match status" value="1"/>
</dbReference>
<keyword evidence="4" id="KW-0255">Endonuclease</keyword>
<keyword evidence="8" id="KW-0233">DNA recombination</keyword>
<dbReference type="AlphaFoldDB" id="A0A9P5U5U9"/>
<dbReference type="InterPro" id="IPR036866">
    <property type="entry name" value="RibonucZ/Hydroxyglut_hydro"/>
</dbReference>
<evidence type="ECO:0000256" key="8">
    <source>
        <dbReference type="ARBA" id="ARBA00023172"/>
    </source>
</evidence>
<accession>A0A9P5U5U9</accession>
<dbReference type="GO" id="GO:0036297">
    <property type="term" value="P:interstrand cross-link repair"/>
    <property type="evidence" value="ECO:0007669"/>
    <property type="project" value="TreeGrafter"/>
</dbReference>
<dbReference type="PANTHER" id="PTHR23240">
    <property type="entry name" value="DNA CROSS-LINK REPAIR PROTEIN PSO2/SNM1-RELATED"/>
    <property type="match status" value="1"/>
</dbReference>
<dbReference type="Gene3D" id="3.40.50.12650">
    <property type="match status" value="1"/>
</dbReference>
<feature type="compositionally biased region" description="Polar residues" evidence="13">
    <location>
        <begin position="731"/>
        <end position="745"/>
    </location>
</feature>
<feature type="compositionally biased region" description="Low complexity" evidence="13">
    <location>
        <begin position="812"/>
        <end position="835"/>
    </location>
</feature>
<evidence type="ECO:0000256" key="11">
    <source>
        <dbReference type="ARBA" id="ARBA00039759"/>
    </source>
</evidence>
<dbReference type="GO" id="GO:0004519">
    <property type="term" value="F:endonuclease activity"/>
    <property type="evidence" value="ECO:0007669"/>
    <property type="project" value="UniProtKB-KW"/>
</dbReference>
<feature type="region of interest" description="Disordered" evidence="13">
    <location>
        <begin position="659"/>
        <end position="711"/>
    </location>
</feature>
<evidence type="ECO:0000256" key="12">
    <source>
        <dbReference type="ARBA" id="ARBA00042677"/>
    </source>
</evidence>
<name>A0A9P5U5U9_9AGAR</name>
<sequence>MPPGTPFNSFALPYPIRIDGFSAIPSDSYPQNAALHLLTHTHSDHIVGLQAKSFSQSVICSADAKTMLLRHEVYKERAFFEGEYRAEHQRTYKHLKVDPFVGPDGELSHVGARDLLKVFPLHTPTSVELEDGKEVIITLFDANHCPGSVMYLIEGKEGALLHTGDFRAEPWFLESLKHNLFLQPYLSLPDYDTSSTNTHCGVIKTLEAIYLDTACVMQSHQVPTKEDATTGLVALLKLYPPSTYFFINSWTWGYEDILKAIARAFNCKIHLDDYKYKIYSRLTSDPLLQALGTTDPDETRFHACERFSRCSHVNVDRDGNFVEDNDESLNDEASEDTVEAMNRMFNLPMSNQKAKREKSQEKVVVYVNPVSSMTPESWAKYKATTKNQLLKGEVVRSLLVPLSRHSPLPELQSFVSLFRPKRIIPNTLDPSLLDLDWAGIDRIFQSCCRKPDIPARQLIPPVPVAQHTLFLELARLCRTVSKQTIPDDDEQDVAVKNIIGDLSENADMKSRAMAKQWLVGLGYGVDPSALKGSAGRRIDVLRSWLGLSKWDESQPDHPPETTLKGKGPTADTPAKKRIAIRRESTIRIRNSSDNEHDSSDDEDAHARTAHHLFAPSDGGEYDAQARWDRSSMSFEDEDVAKIEASLTGASREPRMGIRRMTPESSPIRGVPKHRSVPKSPLNNKPSGSPARGNGQHFTTSTPIDKVGPRSPLALSQSPVLISIVRPVNLPPSCSRSTIQPRTSAAQGFRIRNPAEQTNSNVFVSSSSRPAHATPSPLSSPTNWRKRPLALVSPKVIDLTPTKRSKVTSSRGAPSSAASPLKEVKNVANQVASSSQQGGGGSVDESEPKSLEKQRDPPVDPSTTNPKSATPSRVRCVRSAPQIPPSLRQTKSELLDQQLVIARKLALARSHRVVPTFEADCAKLEKRRDRLRLRETSAVEYAGAQLELRKLRANEFEKSIQDIPGLHGSDEDGVNWERSRMLQRRATEDIQSGRKPTFPPLNQKLHYNQFI</sequence>
<feature type="compositionally biased region" description="Basic and acidic residues" evidence="13">
    <location>
        <begin position="845"/>
        <end position="857"/>
    </location>
</feature>